<feature type="transmembrane region" description="Helical" evidence="6">
    <location>
        <begin position="72"/>
        <end position="90"/>
    </location>
</feature>
<dbReference type="EMBL" id="BMOK01000013">
    <property type="protein sequence ID" value="GGL61313.1"/>
    <property type="molecule type" value="Genomic_DNA"/>
</dbReference>
<organism evidence="8 9">
    <name type="scientific">Sporolactobacillus putidus</name>
    <dbReference type="NCBI Taxonomy" id="492735"/>
    <lineage>
        <taxon>Bacteria</taxon>
        <taxon>Bacillati</taxon>
        <taxon>Bacillota</taxon>
        <taxon>Bacilli</taxon>
        <taxon>Bacillales</taxon>
        <taxon>Sporolactobacillaceae</taxon>
        <taxon>Sporolactobacillus</taxon>
    </lineage>
</organism>
<dbReference type="InterPro" id="IPR007016">
    <property type="entry name" value="O-antigen_ligase-rel_domated"/>
</dbReference>
<accession>A0A917W2G9</accession>
<proteinExistence type="predicted"/>
<feature type="region of interest" description="Disordered" evidence="5">
    <location>
        <begin position="418"/>
        <end position="439"/>
    </location>
</feature>
<dbReference type="Pfam" id="PF04932">
    <property type="entry name" value="Wzy_C"/>
    <property type="match status" value="1"/>
</dbReference>
<dbReference type="AlphaFoldDB" id="A0A917W2G9"/>
<dbReference type="InterPro" id="IPR051533">
    <property type="entry name" value="WaaL-like"/>
</dbReference>
<feature type="transmembrane region" description="Helical" evidence="6">
    <location>
        <begin position="49"/>
        <end position="67"/>
    </location>
</feature>
<keyword evidence="9" id="KW-1185">Reference proteome</keyword>
<feature type="transmembrane region" description="Helical" evidence="6">
    <location>
        <begin position="96"/>
        <end position="115"/>
    </location>
</feature>
<feature type="transmembrane region" description="Helical" evidence="6">
    <location>
        <begin position="157"/>
        <end position="176"/>
    </location>
</feature>
<protein>
    <submittedName>
        <fullName evidence="8">Membrane protein</fullName>
    </submittedName>
</protein>
<evidence type="ECO:0000256" key="5">
    <source>
        <dbReference type="SAM" id="MobiDB-lite"/>
    </source>
</evidence>
<feature type="transmembrane region" description="Helical" evidence="6">
    <location>
        <begin position="341"/>
        <end position="359"/>
    </location>
</feature>
<reference evidence="8" key="1">
    <citation type="journal article" date="2014" name="Int. J. Syst. Evol. Microbiol.">
        <title>Complete genome sequence of Corynebacterium casei LMG S-19264T (=DSM 44701T), isolated from a smear-ripened cheese.</title>
        <authorList>
            <consortium name="US DOE Joint Genome Institute (JGI-PGF)"/>
            <person name="Walter F."/>
            <person name="Albersmeier A."/>
            <person name="Kalinowski J."/>
            <person name="Ruckert C."/>
        </authorList>
    </citation>
    <scope>NUCLEOTIDE SEQUENCE</scope>
    <source>
        <strain evidence="8">JCM 15325</strain>
    </source>
</reference>
<evidence type="ECO:0000256" key="3">
    <source>
        <dbReference type="ARBA" id="ARBA00022989"/>
    </source>
</evidence>
<keyword evidence="3 6" id="KW-1133">Transmembrane helix</keyword>
<keyword evidence="2 6" id="KW-0812">Transmembrane</keyword>
<comment type="subcellular location">
    <subcellularLocation>
        <location evidence="1">Membrane</location>
        <topology evidence="1">Multi-pass membrane protein</topology>
    </subcellularLocation>
</comment>
<evidence type="ECO:0000256" key="4">
    <source>
        <dbReference type="ARBA" id="ARBA00023136"/>
    </source>
</evidence>
<feature type="transmembrane region" description="Helical" evidence="6">
    <location>
        <begin position="127"/>
        <end position="145"/>
    </location>
</feature>
<feature type="transmembrane region" description="Helical" evidence="6">
    <location>
        <begin position="365"/>
        <end position="383"/>
    </location>
</feature>
<feature type="transmembrane region" description="Helical" evidence="6">
    <location>
        <begin position="9"/>
        <end position="29"/>
    </location>
</feature>
<name>A0A917W2G9_9BACL</name>
<evidence type="ECO:0000256" key="1">
    <source>
        <dbReference type="ARBA" id="ARBA00004141"/>
    </source>
</evidence>
<feature type="domain" description="O-antigen ligase-related" evidence="7">
    <location>
        <begin position="196"/>
        <end position="319"/>
    </location>
</feature>
<evidence type="ECO:0000313" key="8">
    <source>
        <dbReference type="EMBL" id="GGL61313.1"/>
    </source>
</evidence>
<keyword evidence="4 6" id="KW-0472">Membrane</keyword>
<evidence type="ECO:0000313" key="9">
    <source>
        <dbReference type="Proteomes" id="UP000654670"/>
    </source>
</evidence>
<feature type="transmembrane region" description="Helical" evidence="6">
    <location>
        <begin position="188"/>
        <end position="216"/>
    </location>
</feature>
<comment type="caution">
    <text evidence="8">The sequence shown here is derived from an EMBL/GenBank/DDBJ whole genome shotgun (WGS) entry which is preliminary data.</text>
</comment>
<sequence>MKIIKNQPLMIGFILLYVLPPLGMAWLAALGVMEWTDMIKKRRSLPRDSISILFMLMALASVGAALINFQIIYLLSTLMILAYMGVYLYYLHHHEFLQIRQYVWITIFGGGYLYLSDKLFHFFSSHSLLGQGVSLMTGHLLLGFTKHNRLYGSAYNPNYACYLLILALAFLLVELLRAIRRKNYKMGAFCLALLPIIGLAIYDTGSRAGFIIMLLLQLLFLAKLDKRLFFAVAGVIALLSPFIFKFMPRSDNTSSSLGDRMSIWKNSIRIFFEQPLFGTTPVGFSSQYFKLTGHTVSHAHDLFLSIFDSSGVVVGLFFIAIMLFSGYSLFQCLRSDKKNRYSVNLFLFSLPTIIAYGIMDFTLSSPQVLLIVLALVAYWIRYTSQMRVFTNFRGFHRKFTTIRYSGGQIDQKEQKREAGLIRSLPDHSQGPYASEKERF</sequence>
<feature type="transmembrane region" description="Helical" evidence="6">
    <location>
        <begin position="228"/>
        <end position="247"/>
    </location>
</feature>
<dbReference type="PANTHER" id="PTHR37422:SF13">
    <property type="entry name" value="LIPOPOLYSACCHARIDE BIOSYNTHESIS PROTEIN PA4999-RELATED"/>
    <property type="match status" value="1"/>
</dbReference>
<gene>
    <name evidence="8" type="ORF">GCM10007968_26640</name>
</gene>
<evidence type="ECO:0000256" key="6">
    <source>
        <dbReference type="SAM" id="Phobius"/>
    </source>
</evidence>
<feature type="transmembrane region" description="Helical" evidence="6">
    <location>
        <begin position="309"/>
        <end position="329"/>
    </location>
</feature>
<dbReference type="PANTHER" id="PTHR37422">
    <property type="entry name" value="TEICHURONIC ACID BIOSYNTHESIS PROTEIN TUAE"/>
    <property type="match status" value="1"/>
</dbReference>
<dbReference type="GO" id="GO:0016020">
    <property type="term" value="C:membrane"/>
    <property type="evidence" value="ECO:0007669"/>
    <property type="project" value="UniProtKB-SubCell"/>
</dbReference>
<evidence type="ECO:0000256" key="2">
    <source>
        <dbReference type="ARBA" id="ARBA00022692"/>
    </source>
</evidence>
<evidence type="ECO:0000259" key="7">
    <source>
        <dbReference type="Pfam" id="PF04932"/>
    </source>
</evidence>
<reference evidence="8" key="2">
    <citation type="submission" date="2020-09" db="EMBL/GenBank/DDBJ databases">
        <authorList>
            <person name="Sun Q."/>
            <person name="Ohkuma M."/>
        </authorList>
    </citation>
    <scope>NUCLEOTIDE SEQUENCE</scope>
    <source>
        <strain evidence="8">JCM 15325</strain>
    </source>
</reference>
<dbReference type="Proteomes" id="UP000654670">
    <property type="component" value="Unassembled WGS sequence"/>
</dbReference>